<protein>
    <submittedName>
        <fullName evidence="1">Uncharacterized protein</fullName>
    </submittedName>
</protein>
<accession>A0ABT7SKB8</accession>
<gene>
    <name evidence="1" type="ORF">QRT04_16915</name>
</gene>
<proteinExistence type="predicted"/>
<organism evidence="1 2">
    <name type="scientific">Cellulomonas alba</name>
    <dbReference type="NCBI Taxonomy" id="3053467"/>
    <lineage>
        <taxon>Bacteria</taxon>
        <taxon>Bacillati</taxon>
        <taxon>Actinomycetota</taxon>
        <taxon>Actinomycetes</taxon>
        <taxon>Micrococcales</taxon>
        <taxon>Cellulomonadaceae</taxon>
        <taxon>Cellulomonas</taxon>
    </lineage>
</organism>
<evidence type="ECO:0000313" key="1">
    <source>
        <dbReference type="EMBL" id="MDM7856623.1"/>
    </source>
</evidence>
<comment type="caution">
    <text evidence="1">The sequence shown here is derived from an EMBL/GenBank/DDBJ whole genome shotgun (WGS) entry which is preliminary data.</text>
</comment>
<keyword evidence="2" id="KW-1185">Reference proteome</keyword>
<dbReference type="RefSeq" id="WP_289456889.1">
    <property type="nucleotide sequence ID" value="NZ_JAUCGQ010000004.1"/>
</dbReference>
<sequence length="242" mass="27616">MQAYRLQEVLREIESADLDAQMRSRLAEDTALTRQWRASFDRYEQHDPERPLRVPTASLWMQQTAEMHFLLVAVNNVSRAVDRLPADVRAEIGNQDVAGLLRNITEHYDEEWGPSARNLAENHPNIKAGLVAFDKRDAAIGGPDGVALSDIRIWLVQVTESLTGCLVNAGVTPPHDLNASLVDGDDDLPWPPERLRFHWSIPRVPEEQWPREKMSEEMATLWWRLHGIRFHEDAGDDEGDED</sequence>
<evidence type="ECO:0000313" key="2">
    <source>
        <dbReference type="Proteomes" id="UP001529338"/>
    </source>
</evidence>
<reference evidence="1 2" key="1">
    <citation type="submission" date="2023-06" db="EMBL/GenBank/DDBJ databases">
        <title>Cellulomonas sp. MW4 Whole genome sequence.</title>
        <authorList>
            <person name="Park S."/>
        </authorList>
    </citation>
    <scope>NUCLEOTIDE SEQUENCE [LARGE SCALE GENOMIC DNA]</scope>
    <source>
        <strain evidence="1 2">MW4</strain>
    </source>
</reference>
<dbReference type="Proteomes" id="UP001529338">
    <property type="component" value="Unassembled WGS sequence"/>
</dbReference>
<name>A0ABT7SKB8_9CELL</name>
<dbReference type="EMBL" id="JAUCGQ010000004">
    <property type="protein sequence ID" value="MDM7856623.1"/>
    <property type="molecule type" value="Genomic_DNA"/>
</dbReference>